<sequence length="203" mass="21705">MSLRLSPVILLMILPLAGCSALSALGAASTPLEVFELRALAPEQPARRTRDVEVVVEEPVATGALATERIMIRPAPLSAQYLPGVRWADPAPAMLQTMLLRSLAETGAFNSVGRGPVGTRADYAVLGELTDFQAEVAEGQGAQVRVRLMLRIVREGDARVTARRTFESVAPAADTDAATIVDAFDAALRSMLADMVPWILDRV</sequence>
<dbReference type="Gene3D" id="3.40.50.10610">
    <property type="entry name" value="ABC-type transport auxiliary lipoprotein component"/>
    <property type="match status" value="1"/>
</dbReference>
<feature type="signal peptide" evidence="1">
    <location>
        <begin position="1"/>
        <end position="20"/>
    </location>
</feature>
<feature type="chain" id="PRO_5035241570" evidence="1">
    <location>
        <begin position="21"/>
        <end position="203"/>
    </location>
</feature>
<keyword evidence="1" id="KW-0732">Signal</keyword>
<organism evidence="3 4">
    <name type="scientific">Thetidibacter halocola</name>
    <dbReference type="NCBI Taxonomy" id="2827239"/>
    <lineage>
        <taxon>Bacteria</taxon>
        <taxon>Pseudomonadati</taxon>
        <taxon>Pseudomonadota</taxon>
        <taxon>Alphaproteobacteria</taxon>
        <taxon>Rhodobacterales</taxon>
        <taxon>Roseobacteraceae</taxon>
        <taxon>Thetidibacter</taxon>
    </lineage>
</organism>
<feature type="domain" description="ABC-type transport auxiliary lipoprotein component" evidence="2">
    <location>
        <begin position="39"/>
        <end position="195"/>
    </location>
</feature>
<gene>
    <name evidence="3" type="ORF">KB874_21745</name>
</gene>
<evidence type="ECO:0000313" key="3">
    <source>
        <dbReference type="EMBL" id="MBS0126708.1"/>
    </source>
</evidence>
<dbReference type="EMBL" id="JAGTUU010000011">
    <property type="protein sequence ID" value="MBS0126708.1"/>
    <property type="molecule type" value="Genomic_DNA"/>
</dbReference>
<accession>A0A8J8BBY5</accession>
<evidence type="ECO:0000256" key="1">
    <source>
        <dbReference type="SAM" id="SignalP"/>
    </source>
</evidence>
<dbReference type="AlphaFoldDB" id="A0A8J8BBY5"/>
<proteinExistence type="predicted"/>
<dbReference type="Proteomes" id="UP000681356">
    <property type="component" value="Unassembled WGS sequence"/>
</dbReference>
<dbReference type="InterPro" id="IPR005586">
    <property type="entry name" value="ABC_trans_aux"/>
</dbReference>
<name>A0A8J8BBY5_9RHOB</name>
<dbReference type="SUPFAM" id="SSF159594">
    <property type="entry name" value="XCC0632-like"/>
    <property type="match status" value="1"/>
</dbReference>
<dbReference type="RefSeq" id="WP_212538666.1">
    <property type="nucleotide sequence ID" value="NZ_JAGTUU010000011.1"/>
</dbReference>
<comment type="caution">
    <text evidence="3">The sequence shown here is derived from an EMBL/GenBank/DDBJ whole genome shotgun (WGS) entry which is preliminary data.</text>
</comment>
<protein>
    <submittedName>
        <fullName evidence="3">Membrane integrity-associated transporter subunit PqiC</fullName>
    </submittedName>
</protein>
<reference evidence="3" key="1">
    <citation type="submission" date="2021-04" db="EMBL/GenBank/DDBJ databases">
        <authorList>
            <person name="Yoon J."/>
        </authorList>
    </citation>
    <scope>NUCLEOTIDE SEQUENCE</scope>
    <source>
        <strain evidence="3">KMU-90</strain>
    </source>
</reference>
<keyword evidence="4" id="KW-1185">Reference proteome</keyword>
<evidence type="ECO:0000313" key="4">
    <source>
        <dbReference type="Proteomes" id="UP000681356"/>
    </source>
</evidence>
<dbReference type="Pfam" id="PF03886">
    <property type="entry name" value="ABC_trans_aux"/>
    <property type="match status" value="1"/>
</dbReference>
<evidence type="ECO:0000259" key="2">
    <source>
        <dbReference type="Pfam" id="PF03886"/>
    </source>
</evidence>